<evidence type="ECO:0000313" key="1">
    <source>
        <dbReference type="EMBL" id="SVB57707.1"/>
    </source>
</evidence>
<dbReference type="EMBL" id="UINC01047877">
    <property type="protein sequence ID" value="SVB57707.1"/>
    <property type="molecule type" value="Genomic_DNA"/>
</dbReference>
<gene>
    <name evidence="1" type="ORF">METZ01_LOCUS210561</name>
</gene>
<proteinExistence type="predicted"/>
<accession>A0A382F6J9</accession>
<sequence>MHDMGCIYQLLVLNGARIQNDEWPSPILISQSHPLEVSYLKELQTLLWRYPHIGKS</sequence>
<reference evidence="1" key="1">
    <citation type="submission" date="2018-05" db="EMBL/GenBank/DDBJ databases">
        <authorList>
            <person name="Lanie J.A."/>
            <person name="Ng W.-L."/>
            <person name="Kazmierczak K.M."/>
            <person name="Andrzejewski T.M."/>
            <person name="Davidsen T.M."/>
            <person name="Wayne K.J."/>
            <person name="Tettelin H."/>
            <person name="Glass J.I."/>
            <person name="Rusch D."/>
            <person name="Podicherti R."/>
            <person name="Tsui H.-C.T."/>
            <person name="Winkler M.E."/>
        </authorList>
    </citation>
    <scope>NUCLEOTIDE SEQUENCE</scope>
</reference>
<dbReference type="AlphaFoldDB" id="A0A382F6J9"/>
<organism evidence="1">
    <name type="scientific">marine metagenome</name>
    <dbReference type="NCBI Taxonomy" id="408172"/>
    <lineage>
        <taxon>unclassified sequences</taxon>
        <taxon>metagenomes</taxon>
        <taxon>ecological metagenomes</taxon>
    </lineage>
</organism>
<name>A0A382F6J9_9ZZZZ</name>
<protein>
    <submittedName>
        <fullName evidence="1">Uncharacterized protein</fullName>
    </submittedName>
</protein>